<comment type="subcellular location">
    <subcellularLocation>
        <location evidence="1">Cell membrane</location>
        <topology evidence="1">Multi-pass membrane protein</topology>
    </subcellularLocation>
</comment>
<proteinExistence type="predicted"/>
<sequence>MKKYLPVIIPLLLVKLAVHLVGNANYGFHRDELLHLSAGEHLATGYMEFPPFIAFAGRLSHLLFGYDLSGMRIFATLAGLGILWLCCRMAMEMGGKKMAVLIAGISILAFLPYYRNHLLFQPVAFDQFFWTLGFFFLIRYINTGEPRYLVLLGLTAGLGVMNKYTMLLWVGGALTGLLFHRQGNTFKNKWLYLAGALALLIVLPNFIWQWQHNFPLVLHVKRLDELSAPNTFARDQLRLPFTLLLSLVGLFALFFHQQLRKYRSVAVAVLFIFFMLWLLNSKGYYFFAAYPVLFAAGAVQVEQWLARRPAWNYGVAAFLLLPVMPFVPDAIPILPVKTFVEYKQLQPDAEGRYQLTSDYADMFGWEEQVRLVDSLYASLSAKEQAECVLWASNYGEAGAIKILGGKEPLCRHGSFWLWGPGRKSGRIAISIGNSKEVVDKVYEQAQLVKTIRHPYAIDEENNIGLYLCRGPRISLPIIWPTLANQVFE</sequence>
<feature type="transmembrane region" description="Helical" evidence="8">
    <location>
        <begin position="262"/>
        <end position="278"/>
    </location>
</feature>
<name>A0ABM6WD80_9BACT</name>
<feature type="transmembrane region" description="Helical" evidence="8">
    <location>
        <begin position="310"/>
        <end position="327"/>
    </location>
</feature>
<evidence type="ECO:0000256" key="6">
    <source>
        <dbReference type="ARBA" id="ARBA00022989"/>
    </source>
</evidence>
<feature type="transmembrane region" description="Helical" evidence="8">
    <location>
        <begin position="190"/>
        <end position="208"/>
    </location>
</feature>
<keyword evidence="5 8" id="KW-0812">Transmembrane</keyword>
<evidence type="ECO:0000256" key="7">
    <source>
        <dbReference type="ARBA" id="ARBA00023136"/>
    </source>
</evidence>
<dbReference type="InterPro" id="IPR050297">
    <property type="entry name" value="LipidA_mod_glycosyltrf_83"/>
</dbReference>
<evidence type="ECO:0000313" key="10">
    <source>
        <dbReference type="EMBL" id="AWO01841.1"/>
    </source>
</evidence>
<evidence type="ECO:0000256" key="5">
    <source>
        <dbReference type="ARBA" id="ARBA00022692"/>
    </source>
</evidence>
<evidence type="ECO:0000256" key="8">
    <source>
        <dbReference type="SAM" id="Phobius"/>
    </source>
</evidence>
<keyword evidence="2" id="KW-1003">Cell membrane</keyword>
<reference evidence="10 11" key="1">
    <citation type="submission" date="2018-05" db="EMBL/GenBank/DDBJ databases">
        <title>Chitinophaga sp. nov., isolated from rhizosphere soil of Alhagi.</title>
        <authorList>
            <person name="Liu Y."/>
        </authorList>
    </citation>
    <scope>NUCLEOTIDE SEQUENCE [LARGE SCALE GENOMIC DNA]</scope>
    <source>
        <strain evidence="10 11">T22</strain>
    </source>
</reference>
<feature type="transmembrane region" description="Helical" evidence="8">
    <location>
        <begin position="148"/>
        <end position="178"/>
    </location>
</feature>
<feature type="transmembrane region" description="Helical" evidence="8">
    <location>
        <begin position="97"/>
        <end position="114"/>
    </location>
</feature>
<feature type="domain" description="Glycosyltransferase RgtA/B/C/D-like" evidence="9">
    <location>
        <begin position="50"/>
        <end position="208"/>
    </location>
</feature>
<evidence type="ECO:0000256" key="2">
    <source>
        <dbReference type="ARBA" id="ARBA00022475"/>
    </source>
</evidence>
<evidence type="ECO:0000259" key="9">
    <source>
        <dbReference type="Pfam" id="PF13231"/>
    </source>
</evidence>
<keyword evidence="4" id="KW-0808">Transferase</keyword>
<evidence type="ECO:0000256" key="3">
    <source>
        <dbReference type="ARBA" id="ARBA00022676"/>
    </source>
</evidence>
<dbReference type="InterPro" id="IPR038731">
    <property type="entry name" value="RgtA/B/C-like"/>
</dbReference>
<dbReference type="PANTHER" id="PTHR33908:SF11">
    <property type="entry name" value="MEMBRANE PROTEIN"/>
    <property type="match status" value="1"/>
</dbReference>
<dbReference type="Pfam" id="PF13231">
    <property type="entry name" value="PMT_2"/>
    <property type="match status" value="1"/>
</dbReference>
<feature type="transmembrane region" description="Helical" evidence="8">
    <location>
        <begin position="73"/>
        <end position="91"/>
    </location>
</feature>
<keyword evidence="6 8" id="KW-1133">Transmembrane helix</keyword>
<protein>
    <recommendedName>
        <fullName evidence="9">Glycosyltransferase RgtA/B/C/D-like domain-containing protein</fullName>
    </recommendedName>
</protein>
<dbReference type="Proteomes" id="UP000246099">
    <property type="component" value="Chromosome"/>
</dbReference>
<dbReference type="PANTHER" id="PTHR33908">
    <property type="entry name" value="MANNOSYLTRANSFERASE YKCB-RELATED"/>
    <property type="match status" value="1"/>
</dbReference>
<feature type="transmembrane region" description="Helical" evidence="8">
    <location>
        <begin position="284"/>
        <end position="301"/>
    </location>
</feature>
<gene>
    <name evidence="10" type="ORF">DLD77_09095</name>
</gene>
<evidence type="ECO:0000313" key="11">
    <source>
        <dbReference type="Proteomes" id="UP000246099"/>
    </source>
</evidence>
<evidence type="ECO:0000256" key="4">
    <source>
        <dbReference type="ARBA" id="ARBA00022679"/>
    </source>
</evidence>
<keyword evidence="3" id="KW-0328">Glycosyltransferase</keyword>
<keyword evidence="11" id="KW-1185">Reference proteome</keyword>
<dbReference type="RefSeq" id="WP_119078050.1">
    <property type="nucleotide sequence ID" value="NZ_CP029600.1"/>
</dbReference>
<evidence type="ECO:0000256" key="1">
    <source>
        <dbReference type="ARBA" id="ARBA00004651"/>
    </source>
</evidence>
<feature type="transmembrane region" description="Helical" evidence="8">
    <location>
        <begin position="237"/>
        <end position="255"/>
    </location>
</feature>
<dbReference type="EMBL" id="CP029600">
    <property type="protein sequence ID" value="AWO01841.1"/>
    <property type="molecule type" value="Genomic_DNA"/>
</dbReference>
<organism evidence="10 11">
    <name type="scientific">Chitinophaga alhagiae</name>
    <dbReference type="NCBI Taxonomy" id="2203219"/>
    <lineage>
        <taxon>Bacteria</taxon>
        <taxon>Pseudomonadati</taxon>
        <taxon>Bacteroidota</taxon>
        <taxon>Chitinophagia</taxon>
        <taxon>Chitinophagales</taxon>
        <taxon>Chitinophagaceae</taxon>
        <taxon>Chitinophaga</taxon>
    </lineage>
</organism>
<accession>A0ABM6WD80</accession>
<keyword evidence="7 8" id="KW-0472">Membrane</keyword>